<dbReference type="InterPro" id="IPR025874">
    <property type="entry name" value="DZR"/>
</dbReference>
<sequence>MRFFDRIKFDGLRSRDWVIYKYPKEDIRLGSTLIVNEGQIALFVKNGQVCDAFSSGSYVLSTNNLPIIGSLLNLVYNGKTPFTAEIYYINLTNKLDLYWGTSHPIQLIDPKYFVKLRIRAFGQMALRIDNYMLFFSELIGSMTSDEIVQYEKVQEYFRGLLITHIKTELANKIIREKISALEISTELANLSQSMKDIVQEKFRQYGFSLLSFHIKSINFPDEDFEEINKILTSRARFEIMGDDRYTTERTFNVYEDVANNQNNVTSTVLHNNLSANTFNEIFTSVQQHLQPLKNMNTQGVVCPSCNFKNNNNANFCANCGKNFRNSTCSCGTTLDPSARFCHNCGAKAN</sequence>
<dbReference type="Proteomes" id="UP001344888">
    <property type="component" value="Unassembled WGS sequence"/>
</dbReference>
<evidence type="ECO:0000259" key="2">
    <source>
        <dbReference type="Pfam" id="PF13421"/>
    </source>
</evidence>
<evidence type="ECO:0000313" key="3">
    <source>
        <dbReference type="EMBL" id="MEC1180757.1"/>
    </source>
</evidence>
<comment type="caution">
    <text evidence="3">The sequence shown here is derived from an EMBL/GenBank/DDBJ whole genome shotgun (WGS) entry which is preliminary data.</text>
</comment>
<dbReference type="RefSeq" id="WP_326125242.1">
    <property type="nucleotide sequence ID" value="NZ_JARSFG010000043.1"/>
</dbReference>
<dbReference type="SUPFAM" id="SSF117892">
    <property type="entry name" value="Band 7/SPFH domain"/>
    <property type="match status" value="1"/>
</dbReference>
<proteinExistence type="predicted"/>
<dbReference type="CDD" id="cd03408">
    <property type="entry name" value="SPFH_like_u1"/>
    <property type="match status" value="1"/>
</dbReference>
<evidence type="ECO:0000313" key="4">
    <source>
        <dbReference type="Proteomes" id="UP001344888"/>
    </source>
</evidence>
<accession>A0AAW9NSJ5</accession>
<protein>
    <submittedName>
        <fullName evidence="3">SPFH domain-containing protein</fullName>
    </submittedName>
</protein>
<reference evidence="3 4" key="1">
    <citation type="submission" date="2023-03" db="EMBL/GenBank/DDBJ databases">
        <title>Bacillus Genome Sequencing.</title>
        <authorList>
            <person name="Dunlap C."/>
        </authorList>
    </citation>
    <scope>NUCLEOTIDE SEQUENCE [LARGE SCALE GENOMIC DNA]</scope>
    <source>
        <strain evidence="3 4">B-59205</strain>
    </source>
</reference>
<dbReference type="EMBL" id="JARSFG010000043">
    <property type="protein sequence ID" value="MEC1180757.1"/>
    <property type="molecule type" value="Genomic_DNA"/>
</dbReference>
<keyword evidence="4" id="KW-1185">Reference proteome</keyword>
<dbReference type="AlphaFoldDB" id="A0AAW9NSJ5"/>
<feature type="domain" description="SPFH" evidence="2">
    <location>
        <begin position="20"/>
        <end position="229"/>
    </location>
</feature>
<gene>
    <name evidence="3" type="ORF">P9B03_20090</name>
</gene>
<dbReference type="Pfam" id="PF12773">
    <property type="entry name" value="DZR"/>
    <property type="match status" value="1"/>
</dbReference>
<dbReference type="InterPro" id="IPR036013">
    <property type="entry name" value="Band_7/SPFH_dom_sf"/>
</dbReference>
<dbReference type="InterPro" id="IPR033880">
    <property type="entry name" value="SPFH_YdjI"/>
</dbReference>
<dbReference type="PANTHER" id="PTHR37826:SF2">
    <property type="entry name" value="ZINC-RIBBON DOMAIN-CONTAINING PROTEIN"/>
    <property type="match status" value="1"/>
</dbReference>
<organism evidence="3 4">
    <name type="scientific">Metasolibacillus meyeri</name>
    <dbReference type="NCBI Taxonomy" id="1071052"/>
    <lineage>
        <taxon>Bacteria</taxon>
        <taxon>Bacillati</taxon>
        <taxon>Bacillota</taxon>
        <taxon>Bacilli</taxon>
        <taxon>Bacillales</taxon>
        <taxon>Caryophanaceae</taxon>
        <taxon>Metasolibacillus</taxon>
    </lineage>
</organism>
<feature type="domain" description="DZANK-type" evidence="1">
    <location>
        <begin position="302"/>
        <end position="345"/>
    </location>
</feature>
<dbReference type="PANTHER" id="PTHR37826">
    <property type="entry name" value="FLOTILLIN BAND_7_5 DOMAIN PROTEIN"/>
    <property type="match status" value="1"/>
</dbReference>
<name>A0AAW9NSJ5_9BACL</name>
<dbReference type="Pfam" id="PF13421">
    <property type="entry name" value="Band_7_1"/>
    <property type="match status" value="1"/>
</dbReference>
<evidence type="ECO:0000259" key="1">
    <source>
        <dbReference type="Pfam" id="PF12773"/>
    </source>
</evidence>